<dbReference type="OrthoDB" id="10042665at2759"/>
<dbReference type="SUPFAM" id="SSF52540">
    <property type="entry name" value="P-loop containing nucleoside triphosphate hydrolases"/>
    <property type="match status" value="1"/>
</dbReference>
<evidence type="ECO:0000313" key="4">
    <source>
        <dbReference type="Proteomes" id="UP000235786"/>
    </source>
</evidence>
<feature type="compositionally biased region" description="Polar residues" evidence="1">
    <location>
        <begin position="1"/>
        <end position="10"/>
    </location>
</feature>
<evidence type="ECO:0000313" key="3">
    <source>
        <dbReference type="EMBL" id="PMD33088.1"/>
    </source>
</evidence>
<reference evidence="3 4" key="1">
    <citation type="submission" date="2016-04" db="EMBL/GenBank/DDBJ databases">
        <title>A degradative enzymes factory behind the ericoid mycorrhizal symbiosis.</title>
        <authorList>
            <consortium name="DOE Joint Genome Institute"/>
            <person name="Martino E."/>
            <person name="Morin E."/>
            <person name="Grelet G."/>
            <person name="Kuo A."/>
            <person name="Kohler A."/>
            <person name="Daghino S."/>
            <person name="Barry K."/>
            <person name="Choi C."/>
            <person name="Cichocki N."/>
            <person name="Clum A."/>
            <person name="Copeland A."/>
            <person name="Hainaut M."/>
            <person name="Haridas S."/>
            <person name="Labutti K."/>
            <person name="Lindquist E."/>
            <person name="Lipzen A."/>
            <person name="Khouja H.-R."/>
            <person name="Murat C."/>
            <person name="Ohm R."/>
            <person name="Olson A."/>
            <person name="Spatafora J."/>
            <person name="Veneault-Fourrey C."/>
            <person name="Henrissat B."/>
            <person name="Grigoriev I."/>
            <person name="Martin F."/>
            <person name="Perotto S."/>
        </authorList>
    </citation>
    <scope>NUCLEOTIDE SEQUENCE [LARGE SCALE GENOMIC DNA]</scope>
    <source>
        <strain evidence="3 4">F</strain>
    </source>
</reference>
<dbReference type="Pfam" id="PF00004">
    <property type="entry name" value="AAA"/>
    <property type="match status" value="1"/>
</dbReference>
<dbReference type="CDD" id="cd19481">
    <property type="entry name" value="RecA-like_protease"/>
    <property type="match status" value="1"/>
</dbReference>
<dbReference type="InterPro" id="IPR003593">
    <property type="entry name" value="AAA+_ATPase"/>
</dbReference>
<sequence length="675" mass="78020">MSYMTTNELNVNEDPSVDGGTLFGSETPPPQGVKYHTRRKVDMHIHSPAIIHALRSVVQYYPGQNLMGESIIVQGPTYAILVHHEEELREYAEKCHPSLLTEPICPREKDAYLDIKILQEFLEQKIMPDVRIERERNLRGLQTFEMSWVRKKPGATFKFMRDDTKEWVVGVIESVSGGTAGFGGTAWTTRYWYLDYNGTFLGPCKGGVMDQRFEGEASGEFMQIISDTAFDEPLDESVKEFVEQGEKCFTLMTKRCQYYDGQTFDFPHHQIQGLVMVDMKKYYSDIDSKKENPSKPTIPALRSEKTWVTDCTCVVCRKRKEDVSRSKPTLQLFADFYRLFPEHAKLEPHKLFLLPHKLWAFVFKTRTWEQLHVKDFREPTFQQDMIDKLVMDATRIKTLKALAGSYIRQNIHGEKTEVASWSADFIQGKGQGQIILLHGKPGVGKTCTAECIAEYTKRPLMVLTSSDIGADPEKIESVLSDNFKTASSWGAVLLIDEADVFMERRSPNDLNRNCLVAGFLRALEFYDGILFLTTNRVGAFDDAFISRIHVKLYYPDFTDDERQQVWKTFIDKLTKDRGHWMRVSIDAKDFIRGREMREVKWNGREIRNAFQTAVALAEYDAEKDDEGKILLTDTHLRSIVDMSRDFKRYLDETHGADEEKRAAMENNRYDDRRER</sequence>
<dbReference type="STRING" id="1149755.A0A2J6R3K1"/>
<dbReference type="GO" id="GO:0016887">
    <property type="term" value="F:ATP hydrolysis activity"/>
    <property type="evidence" value="ECO:0007669"/>
    <property type="project" value="InterPro"/>
</dbReference>
<dbReference type="InterPro" id="IPR027417">
    <property type="entry name" value="P-loop_NTPase"/>
</dbReference>
<evidence type="ECO:0000259" key="2">
    <source>
        <dbReference type="SMART" id="SM00382"/>
    </source>
</evidence>
<dbReference type="AlphaFoldDB" id="A0A2J6R3K1"/>
<feature type="domain" description="AAA+ ATPase" evidence="2">
    <location>
        <begin position="431"/>
        <end position="558"/>
    </location>
</feature>
<accession>A0A2J6R3K1</accession>
<organism evidence="3 4">
    <name type="scientific">Hyaloscypha variabilis (strain UAMH 11265 / GT02V1 / F)</name>
    <name type="common">Meliniomyces variabilis</name>
    <dbReference type="NCBI Taxonomy" id="1149755"/>
    <lineage>
        <taxon>Eukaryota</taxon>
        <taxon>Fungi</taxon>
        <taxon>Dikarya</taxon>
        <taxon>Ascomycota</taxon>
        <taxon>Pezizomycotina</taxon>
        <taxon>Leotiomycetes</taxon>
        <taxon>Helotiales</taxon>
        <taxon>Hyaloscyphaceae</taxon>
        <taxon>Hyaloscypha</taxon>
        <taxon>Hyaloscypha variabilis</taxon>
    </lineage>
</organism>
<dbReference type="InterPro" id="IPR056599">
    <property type="entry name" value="AAA_lid_fung"/>
</dbReference>
<dbReference type="PANTHER" id="PTHR46411">
    <property type="entry name" value="FAMILY ATPASE, PUTATIVE-RELATED"/>
    <property type="match status" value="1"/>
</dbReference>
<dbReference type="Pfam" id="PF23232">
    <property type="entry name" value="AAA_lid_13"/>
    <property type="match status" value="1"/>
</dbReference>
<dbReference type="SMART" id="SM00382">
    <property type="entry name" value="AAA"/>
    <property type="match status" value="1"/>
</dbReference>
<evidence type="ECO:0000256" key="1">
    <source>
        <dbReference type="SAM" id="MobiDB-lite"/>
    </source>
</evidence>
<dbReference type="InterPro" id="IPR003959">
    <property type="entry name" value="ATPase_AAA_core"/>
</dbReference>
<feature type="region of interest" description="Disordered" evidence="1">
    <location>
        <begin position="1"/>
        <end position="32"/>
    </location>
</feature>
<keyword evidence="3" id="KW-0378">Hydrolase</keyword>
<dbReference type="Proteomes" id="UP000235786">
    <property type="component" value="Unassembled WGS sequence"/>
</dbReference>
<proteinExistence type="predicted"/>
<dbReference type="PANTHER" id="PTHR46411:SF4">
    <property type="entry name" value="AAA+ ATPASE DOMAIN-CONTAINING PROTEIN"/>
    <property type="match status" value="1"/>
</dbReference>
<dbReference type="EMBL" id="KZ613957">
    <property type="protein sequence ID" value="PMD33088.1"/>
    <property type="molecule type" value="Genomic_DNA"/>
</dbReference>
<protein>
    <submittedName>
        <fullName evidence="3">P-loop containing nucleoside triphosphate hydrolase protein</fullName>
    </submittedName>
</protein>
<name>A0A2J6R3K1_HYAVF</name>
<keyword evidence="4" id="KW-1185">Reference proteome</keyword>
<dbReference type="GO" id="GO:0005524">
    <property type="term" value="F:ATP binding"/>
    <property type="evidence" value="ECO:0007669"/>
    <property type="project" value="InterPro"/>
</dbReference>
<gene>
    <name evidence="3" type="ORF">L207DRAFT_558081</name>
</gene>
<dbReference type="Gene3D" id="3.40.50.300">
    <property type="entry name" value="P-loop containing nucleotide triphosphate hydrolases"/>
    <property type="match status" value="1"/>
</dbReference>